<evidence type="ECO:0000256" key="4">
    <source>
        <dbReference type="ARBA" id="ARBA00023080"/>
    </source>
</evidence>
<dbReference type="InterPro" id="IPR033704">
    <property type="entry name" value="dUTPase_trimeric"/>
</dbReference>
<organism evidence="7 8">
    <name type="scientific">Brevibacillus fulvus</name>
    <dbReference type="NCBI Taxonomy" id="1125967"/>
    <lineage>
        <taxon>Bacteria</taxon>
        <taxon>Bacillati</taxon>
        <taxon>Bacillota</taxon>
        <taxon>Bacilli</taxon>
        <taxon>Bacillales</taxon>
        <taxon>Paenibacillaceae</taxon>
        <taxon>Brevibacillus</taxon>
    </lineage>
</organism>
<dbReference type="Gene3D" id="2.70.40.10">
    <property type="match status" value="1"/>
</dbReference>
<dbReference type="Pfam" id="PF00692">
    <property type="entry name" value="dUTPase"/>
    <property type="match status" value="2"/>
</dbReference>
<comment type="caution">
    <text evidence="7">The sequence shown here is derived from an EMBL/GenBank/DDBJ whole genome shotgun (WGS) entry which is preliminary data.</text>
</comment>
<dbReference type="RefSeq" id="WP_204516507.1">
    <property type="nucleotide sequence ID" value="NZ_BAABIN010000009.1"/>
</dbReference>
<dbReference type="GO" id="GO:0046081">
    <property type="term" value="P:dUTP catabolic process"/>
    <property type="evidence" value="ECO:0007669"/>
    <property type="project" value="InterPro"/>
</dbReference>
<dbReference type="PANTHER" id="PTHR11241:SF0">
    <property type="entry name" value="DEOXYURIDINE 5'-TRIPHOSPHATE NUCLEOTIDOHYDROLASE"/>
    <property type="match status" value="1"/>
</dbReference>
<accession>A0A939BTT0</accession>
<reference evidence="7" key="1">
    <citation type="submission" date="2021-01" db="EMBL/GenBank/DDBJ databases">
        <title>Genomic Encyclopedia of Type Strains, Phase IV (KMG-IV): sequencing the most valuable type-strain genomes for metagenomic binning, comparative biology and taxonomic classification.</title>
        <authorList>
            <person name="Goeker M."/>
        </authorList>
    </citation>
    <scope>NUCLEOTIDE SEQUENCE</scope>
    <source>
        <strain evidence="7">DSM 25523</strain>
    </source>
</reference>
<evidence type="ECO:0000259" key="6">
    <source>
        <dbReference type="Pfam" id="PF00692"/>
    </source>
</evidence>
<proteinExistence type="inferred from homology"/>
<evidence type="ECO:0000256" key="2">
    <source>
        <dbReference type="ARBA" id="ARBA00012379"/>
    </source>
</evidence>
<dbReference type="AlphaFoldDB" id="A0A939BTT0"/>
<keyword evidence="4" id="KW-0546">Nucleotide metabolism</keyword>
<comment type="catalytic activity">
    <reaction evidence="5">
        <text>dUTP + H2O = dUMP + diphosphate + H(+)</text>
        <dbReference type="Rhea" id="RHEA:10248"/>
        <dbReference type="ChEBI" id="CHEBI:15377"/>
        <dbReference type="ChEBI" id="CHEBI:15378"/>
        <dbReference type="ChEBI" id="CHEBI:33019"/>
        <dbReference type="ChEBI" id="CHEBI:61555"/>
        <dbReference type="ChEBI" id="CHEBI:246422"/>
        <dbReference type="EC" id="3.6.1.23"/>
    </reaction>
</comment>
<dbReference type="InterPro" id="IPR029054">
    <property type="entry name" value="dUTPase-like"/>
</dbReference>
<dbReference type="InterPro" id="IPR036157">
    <property type="entry name" value="dUTPase-like_sf"/>
</dbReference>
<evidence type="ECO:0000256" key="3">
    <source>
        <dbReference type="ARBA" id="ARBA00022801"/>
    </source>
</evidence>
<evidence type="ECO:0000313" key="8">
    <source>
        <dbReference type="Proteomes" id="UP000717624"/>
    </source>
</evidence>
<dbReference type="GO" id="GO:0004170">
    <property type="term" value="F:dUTP diphosphatase activity"/>
    <property type="evidence" value="ECO:0007669"/>
    <property type="project" value="UniProtKB-EC"/>
</dbReference>
<dbReference type="GO" id="GO:0006226">
    <property type="term" value="P:dUMP biosynthetic process"/>
    <property type="evidence" value="ECO:0007669"/>
    <property type="project" value="InterPro"/>
</dbReference>
<keyword evidence="3 7" id="KW-0378">Hydrolase</keyword>
<evidence type="ECO:0000256" key="1">
    <source>
        <dbReference type="ARBA" id="ARBA00006581"/>
    </source>
</evidence>
<dbReference type="Proteomes" id="UP000717624">
    <property type="component" value="Unassembled WGS sequence"/>
</dbReference>
<dbReference type="NCBIfam" id="NF001862">
    <property type="entry name" value="PRK00601.1"/>
    <property type="match status" value="1"/>
</dbReference>
<gene>
    <name evidence="7" type="ORF">JOD01_000367</name>
</gene>
<feature type="domain" description="dUTPase-like" evidence="6">
    <location>
        <begin position="134"/>
        <end position="173"/>
    </location>
</feature>
<name>A0A939BTT0_9BACL</name>
<dbReference type="EC" id="3.6.1.23" evidence="2"/>
<dbReference type="InterPro" id="IPR008181">
    <property type="entry name" value="dUTPase"/>
</dbReference>
<dbReference type="PANTHER" id="PTHR11241">
    <property type="entry name" value="DEOXYURIDINE 5'-TRIPHOSPHATE NUCLEOTIDOHYDROLASE"/>
    <property type="match status" value="1"/>
</dbReference>
<dbReference type="GO" id="GO:0000287">
    <property type="term" value="F:magnesium ion binding"/>
    <property type="evidence" value="ECO:0007669"/>
    <property type="project" value="InterPro"/>
</dbReference>
<evidence type="ECO:0000256" key="5">
    <source>
        <dbReference type="ARBA" id="ARBA00047686"/>
    </source>
</evidence>
<feature type="domain" description="dUTPase-like" evidence="6">
    <location>
        <begin position="19"/>
        <end position="101"/>
    </location>
</feature>
<evidence type="ECO:0000313" key="7">
    <source>
        <dbReference type="EMBL" id="MBM7588781.1"/>
    </source>
</evidence>
<dbReference type="SUPFAM" id="SSF51283">
    <property type="entry name" value="dUTPase-like"/>
    <property type="match status" value="1"/>
</dbReference>
<comment type="similarity">
    <text evidence="1">Belongs to the dUTPase family.</text>
</comment>
<dbReference type="CDD" id="cd07557">
    <property type="entry name" value="trimeric_dUTPase"/>
    <property type="match status" value="1"/>
</dbReference>
<dbReference type="EMBL" id="JAFBEB010000001">
    <property type="protein sequence ID" value="MBM7588781.1"/>
    <property type="molecule type" value="Genomic_DNA"/>
</dbReference>
<sequence length="179" mass="19298">MRKQREQVAVKVKTLHPDAAIPRYAKALDAGFDLVAVEDVIIAPGETAKIKTGLAFAIPDGYELQVRPRSGISAKTKLRISNSPGTIDAGYRGEVAILMDNIRIPSGAISHECFDLSEQPIQVEQPVDRHAYLIRKGERIAQGVLCEVPLAMFEQVAELDETERGAGGFGSSGVGTQSK</sequence>
<keyword evidence="8" id="KW-1185">Reference proteome</keyword>
<protein>
    <recommendedName>
        <fullName evidence="2">dUTP diphosphatase</fullName>
        <ecNumber evidence="2">3.6.1.23</ecNumber>
    </recommendedName>
</protein>